<dbReference type="EMBL" id="CAJPDR010000454">
    <property type="protein sequence ID" value="CAF9936811.1"/>
    <property type="molecule type" value="Genomic_DNA"/>
</dbReference>
<comment type="caution">
    <text evidence="2">The sequence shown here is derived from an EMBL/GenBank/DDBJ whole genome shotgun (WGS) entry which is preliminary data.</text>
</comment>
<dbReference type="Proteomes" id="UP000664203">
    <property type="component" value="Unassembled WGS sequence"/>
</dbReference>
<dbReference type="AlphaFoldDB" id="A0A8H3G610"/>
<evidence type="ECO:0000256" key="1">
    <source>
        <dbReference type="SAM" id="MobiDB-lite"/>
    </source>
</evidence>
<name>A0A8H3G610_9LECA</name>
<evidence type="ECO:0000313" key="3">
    <source>
        <dbReference type="Proteomes" id="UP000664203"/>
    </source>
</evidence>
<evidence type="ECO:0000313" key="2">
    <source>
        <dbReference type="EMBL" id="CAF9936811.1"/>
    </source>
</evidence>
<accession>A0A8H3G610</accession>
<keyword evidence="3" id="KW-1185">Reference proteome</keyword>
<protein>
    <submittedName>
        <fullName evidence="2">Uncharacterized protein</fullName>
    </submittedName>
</protein>
<organism evidence="2 3">
    <name type="scientific">Alectoria fallacina</name>
    <dbReference type="NCBI Taxonomy" id="1903189"/>
    <lineage>
        <taxon>Eukaryota</taxon>
        <taxon>Fungi</taxon>
        <taxon>Dikarya</taxon>
        <taxon>Ascomycota</taxon>
        <taxon>Pezizomycotina</taxon>
        <taxon>Lecanoromycetes</taxon>
        <taxon>OSLEUM clade</taxon>
        <taxon>Lecanoromycetidae</taxon>
        <taxon>Lecanorales</taxon>
        <taxon>Lecanorineae</taxon>
        <taxon>Parmeliaceae</taxon>
        <taxon>Alectoria</taxon>
    </lineage>
</organism>
<feature type="region of interest" description="Disordered" evidence="1">
    <location>
        <begin position="1"/>
        <end position="23"/>
    </location>
</feature>
<sequence>MASTQDWYMLNGPHQSSVGTLSPGHLEEDFASILEGEDWFNFAEKRQDALSPDGGKGDESNISLSGWLGCGDGKT</sequence>
<proteinExistence type="predicted"/>
<gene>
    <name evidence="2" type="ORF">ALECFALPRED_006988</name>
</gene>
<reference evidence="2" key="1">
    <citation type="submission" date="2021-03" db="EMBL/GenBank/DDBJ databases">
        <authorList>
            <person name="Tagirdzhanova G."/>
        </authorList>
    </citation>
    <scope>NUCLEOTIDE SEQUENCE</scope>
</reference>